<evidence type="ECO:0000256" key="9">
    <source>
        <dbReference type="ARBA" id="ARBA00023136"/>
    </source>
</evidence>
<dbReference type="Proteomes" id="UP000318571">
    <property type="component" value="Chromosome 2"/>
</dbReference>
<evidence type="ECO:0000256" key="8">
    <source>
        <dbReference type="ARBA" id="ARBA00023065"/>
    </source>
</evidence>
<organism evidence="14 15">
    <name type="scientific">Tigriopus californicus</name>
    <name type="common">Marine copepod</name>
    <dbReference type="NCBI Taxonomy" id="6832"/>
    <lineage>
        <taxon>Eukaryota</taxon>
        <taxon>Metazoa</taxon>
        <taxon>Ecdysozoa</taxon>
        <taxon>Arthropoda</taxon>
        <taxon>Crustacea</taxon>
        <taxon>Multicrustacea</taxon>
        <taxon>Hexanauplia</taxon>
        <taxon>Copepoda</taxon>
        <taxon>Harpacticoida</taxon>
        <taxon>Harpacticidae</taxon>
        <taxon>Tigriopus</taxon>
    </lineage>
</organism>
<keyword evidence="10 12" id="KW-0739">Sodium transport</keyword>
<keyword evidence="7" id="KW-0915">Sodium</keyword>
<evidence type="ECO:0000256" key="1">
    <source>
        <dbReference type="ARBA" id="ARBA00004141"/>
    </source>
</evidence>
<feature type="transmembrane region" description="Helical" evidence="13">
    <location>
        <begin position="419"/>
        <end position="444"/>
    </location>
</feature>
<accession>A0A553PAM5</accession>
<dbReference type="GO" id="GO:0005886">
    <property type="term" value="C:plasma membrane"/>
    <property type="evidence" value="ECO:0007669"/>
    <property type="project" value="TreeGrafter"/>
</dbReference>
<evidence type="ECO:0000313" key="15">
    <source>
        <dbReference type="Proteomes" id="UP000318571"/>
    </source>
</evidence>
<dbReference type="EMBL" id="VCGU01000005">
    <property type="protein sequence ID" value="TRY74726.1"/>
    <property type="molecule type" value="Genomic_DNA"/>
</dbReference>
<keyword evidence="9 13" id="KW-0472">Membrane</keyword>
<evidence type="ECO:0000256" key="3">
    <source>
        <dbReference type="ARBA" id="ARBA00022448"/>
    </source>
</evidence>
<dbReference type="Gene3D" id="1.10.287.770">
    <property type="entry name" value="YojJ-like"/>
    <property type="match status" value="1"/>
</dbReference>
<evidence type="ECO:0000256" key="11">
    <source>
        <dbReference type="ARBA" id="ARBA00023303"/>
    </source>
</evidence>
<name>A0A553PAM5_TIGCA</name>
<evidence type="ECO:0000256" key="2">
    <source>
        <dbReference type="ARBA" id="ARBA00007193"/>
    </source>
</evidence>
<keyword evidence="11 12" id="KW-0407">Ion channel</keyword>
<evidence type="ECO:0000256" key="5">
    <source>
        <dbReference type="ARBA" id="ARBA00022692"/>
    </source>
</evidence>
<dbReference type="InterPro" id="IPR001873">
    <property type="entry name" value="ENaC"/>
</dbReference>
<dbReference type="PRINTS" id="PR01078">
    <property type="entry name" value="AMINACHANNEL"/>
</dbReference>
<gene>
    <name evidence="14" type="ORF">TCAL_14549</name>
</gene>
<dbReference type="PANTHER" id="PTHR11690:SF300">
    <property type="entry name" value="PICKPOCKET PROTEIN 19"/>
    <property type="match status" value="1"/>
</dbReference>
<keyword evidence="8 12" id="KW-0406">Ion transport</keyword>
<proteinExistence type="inferred from homology"/>
<keyword evidence="5 12" id="KW-0812">Transmembrane</keyword>
<dbReference type="Pfam" id="PF00858">
    <property type="entry name" value="ASC"/>
    <property type="match status" value="1"/>
</dbReference>
<evidence type="ECO:0000256" key="12">
    <source>
        <dbReference type="RuleBase" id="RU000679"/>
    </source>
</evidence>
<evidence type="ECO:0000256" key="10">
    <source>
        <dbReference type="ARBA" id="ARBA00023201"/>
    </source>
</evidence>
<keyword evidence="4 12" id="KW-0894">Sodium channel</keyword>
<reference evidence="14 15" key="1">
    <citation type="journal article" date="2018" name="Nat. Ecol. Evol.">
        <title>Genomic signatures of mitonuclear coevolution across populations of Tigriopus californicus.</title>
        <authorList>
            <person name="Barreto F.S."/>
            <person name="Watson E.T."/>
            <person name="Lima T.G."/>
            <person name="Willett C.S."/>
            <person name="Edmands S."/>
            <person name="Li W."/>
            <person name="Burton R.S."/>
        </authorList>
    </citation>
    <scope>NUCLEOTIDE SEQUENCE [LARGE SCALE GENOMIC DNA]</scope>
    <source>
        <strain evidence="14 15">San Diego</strain>
    </source>
</reference>
<dbReference type="AlphaFoldDB" id="A0A553PAM5"/>
<keyword evidence="15" id="KW-1185">Reference proteome</keyword>
<dbReference type="GO" id="GO:0015280">
    <property type="term" value="F:ligand-gated sodium channel activity"/>
    <property type="evidence" value="ECO:0007669"/>
    <property type="project" value="TreeGrafter"/>
</dbReference>
<feature type="transmembrane region" description="Helical" evidence="13">
    <location>
        <begin position="38"/>
        <end position="56"/>
    </location>
</feature>
<evidence type="ECO:0000313" key="14">
    <source>
        <dbReference type="EMBL" id="TRY74726.1"/>
    </source>
</evidence>
<evidence type="ECO:0000256" key="13">
    <source>
        <dbReference type="SAM" id="Phobius"/>
    </source>
</evidence>
<keyword evidence="6 13" id="KW-1133">Transmembrane helix</keyword>
<keyword evidence="3 12" id="KW-0813">Transport</keyword>
<evidence type="ECO:0000256" key="7">
    <source>
        <dbReference type="ARBA" id="ARBA00023053"/>
    </source>
</evidence>
<comment type="similarity">
    <text evidence="2 12">Belongs to the amiloride-sensitive sodium channel (TC 1.A.6) family.</text>
</comment>
<protein>
    <submittedName>
        <fullName evidence="14">Uncharacterized protein</fullName>
    </submittedName>
</protein>
<sequence length="466" mass="53058">MRVFVLPYNDAEKLCSFSNPNPKSEPSPDLTWGRVKQCQFFTILFVCVGILIFQASQCVIKYLDASTGTGDKYVHVARTSFPVMTICPSYPYKLDRLQYHGIMTKSDIQFNSQWTSNDSTVDPVTFYEDIVVGVEEIVEDILIYAEVPINGTNSFMLYGNSTFCGQGLFQIEQYYYNGDCYALELPDCLVEAGVLEIVFDFRTKTDIFIHHKGQFLSPNARYIRAILFHDKTLSMRPLVVQFLMGFEPASKGSGTFQCMGTCHGAKNTFSSFPNKQLFHLMNFYSRSRVDVDTGHFVKIAVNHEVVQLLGDDGSCVNVKIDYDTCIYQTLRDLMLAQVGCTVPWLPDKSKICIVEEDRKNVTVIYQANRRNQKNICPNSCLFTNMYFGPPVTGMANEEESNIGRAIFYFRRDIKTTTEYFLYSPLSMLAEIGGYVGLLLGMSLFKLTEMNNILIDWYMTKSARDKC</sequence>
<evidence type="ECO:0000256" key="6">
    <source>
        <dbReference type="ARBA" id="ARBA00022989"/>
    </source>
</evidence>
<dbReference type="PANTHER" id="PTHR11690">
    <property type="entry name" value="AMILORIDE-SENSITIVE SODIUM CHANNEL-RELATED"/>
    <property type="match status" value="1"/>
</dbReference>
<comment type="caution">
    <text evidence="14">The sequence shown here is derived from an EMBL/GenBank/DDBJ whole genome shotgun (WGS) entry which is preliminary data.</text>
</comment>
<comment type="subcellular location">
    <subcellularLocation>
        <location evidence="1">Membrane</location>
        <topology evidence="1">Multi-pass membrane protein</topology>
    </subcellularLocation>
</comment>
<evidence type="ECO:0000256" key="4">
    <source>
        <dbReference type="ARBA" id="ARBA00022461"/>
    </source>
</evidence>